<feature type="region of interest" description="Disordered" evidence="1">
    <location>
        <begin position="240"/>
        <end position="358"/>
    </location>
</feature>
<dbReference type="Gene3D" id="1.10.530.10">
    <property type="match status" value="1"/>
</dbReference>
<dbReference type="Proteomes" id="UP001499942">
    <property type="component" value="Unassembled WGS sequence"/>
</dbReference>
<dbReference type="PANTHER" id="PTHR30163:SF8">
    <property type="entry name" value="LYTIC MUREIN TRANSGLYCOSYLASE"/>
    <property type="match status" value="1"/>
</dbReference>
<evidence type="ECO:0000259" key="2">
    <source>
        <dbReference type="Pfam" id="PF13406"/>
    </source>
</evidence>
<protein>
    <recommendedName>
        <fullName evidence="2">Transglycosylase SLT domain-containing protein</fullName>
    </recommendedName>
</protein>
<feature type="compositionally biased region" description="Pro residues" evidence="1">
    <location>
        <begin position="272"/>
        <end position="286"/>
    </location>
</feature>
<gene>
    <name evidence="3" type="ORF">GCM10010393_20230</name>
</gene>
<evidence type="ECO:0000313" key="4">
    <source>
        <dbReference type="Proteomes" id="UP001499942"/>
    </source>
</evidence>
<dbReference type="Pfam" id="PF13406">
    <property type="entry name" value="SLT_2"/>
    <property type="match status" value="1"/>
</dbReference>
<accession>A0ABP5YZY8</accession>
<dbReference type="PANTHER" id="PTHR30163">
    <property type="entry name" value="MEMBRANE-BOUND LYTIC MUREIN TRANSGLYCOSYLASE B"/>
    <property type="match status" value="1"/>
</dbReference>
<proteinExistence type="predicted"/>
<dbReference type="InterPro" id="IPR043426">
    <property type="entry name" value="MltB-like"/>
</dbReference>
<reference evidence="4" key="1">
    <citation type="journal article" date="2019" name="Int. J. Syst. Evol. Microbiol.">
        <title>The Global Catalogue of Microorganisms (GCM) 10K type strain sequencing project: providing services to taxonomists for standard genome sequencing and annotation.</title>
        <authorList>
            <consortium name="The Broad Institute Genomics Platform"/>
            <consortium name="The Broad Institute Genome Sequencing Center for Infectious Disease"/>
            <person name="Wu L."/>
            <person name="Ma J."/>
        </authorList>
    </citation>
    <scope>NUCLEOTIDE SEQUENCE [LARGE SCALE GENOMIC DNA]</scope>
    <source>
        <strain evidence="4">JCM 5062</strain>
    </source>
</reference>
<dbReference type="EMBL" id="BAAASR010000013">
    <property type="protein sequence ID" value="GAA2488720.1"/>
    <property type="molecule type" value="Genomic_DNA"/>
</dbReference>
<feature type="region of interest" description="Disordered" evidence="1">
    <location>
        <begin position="1"/>
        <end position="64"/>
    </location>
</feature>
<comment type="caution">
    <text evidence="3">The sequence shown here is derived from an EMBL/GenBank/DDBJ whole genome shotgun (WGS) entry which is preliminary data.</text>
</comment>
<organism evidence="3 4">
    <name type="scientific">Streptomyces gobitricini</name>
    <dbReference type="NCBI Taxonomy" id="68211"/>
    <lineage>
        <taxon>Bacteria</taxon>
        <taxon>Bacillati</taxon>
        <taxon>Actinomycetota</taxon>
        <taxon>Actinomycetes</taxon>
        <taxon>Kitasatosporales</taxon>
        <taxon>Streptomycetaceae</taxon>
        <taxon>Streptomyces</taxon>
    </lineage>
</organism>
<evidence type="ECO:0000256" key="1">
    <source>
        <dbReference type="SAM" id="MobiDB-lite"/>
    </source>
</evidence>
<dbReference type="InterPro" id="IPR023346">
    <property type="entry name" value="Lysozyme-like_dom_sf"/>
</dbReference>
<evidence type="ECO:0000313" key="3">
    <source>
        <dbReference type="EMBL" id="GAA2488720.1"/>
    </source>
</evidence>
<feature type="compositionally biased region" description="Low complexity" evidence="1">
    <location>
        <begin position="1"/>
        <end position="28"/>
    </location>
</feature>
<feature type="compositionally biased region" description="Polar residues" evidence="1">
    <location>
        <begin position="346"/>
        <end position="358"/>
    </location>
</feature>
<feature type="compositionally biased region" description="Low complexity" evidence="1">
    <location>
        <begin position="304"/>
        <end position="336"/>
    </location>
</feature>
<name>A0ABP5YZY8_9ACTN</name>
<keyword evidence="4" id="KW-1185">Reference proteome</keyword>
<dbReference type="InterPro" id="IPR031304">
    <property type="entry name" value="SLT_2"/>
</dbReference>
<dbReference type="CDD" id="cd13399">
    <property type="entry name" value="Slt35-like"/>
    <property type="match status" value="1"/>
</dbReference>
<dbReference type="SUPFAM" id="SSF53955">
    <property type="entry name" value="Lysozyme-like"/>
    <property type="match status" value="1"/>
</dbReference>
<feature type="domain" description="Transglycosylase SLT" evidence="2">
    <location>
        <begin position="154"/>
        <end position="197"/>
    </location>
</feature>
<sequence length="358" mass="35631">MAALSGSQAPGAAASASGGETPAAAGASVSGDSPYRTELPPLRTPDAPGSPDRGRSPAGRDAVAAAGGSLPATVFAAYRRAEDLLKGSAPGCGLRWQLLAAIGQVESGHARGGRVGADGTTLTPILGPRLDGNGFALIRDTDGGAHDGDAVYDRAVGPMQFIPSTWARWGADADGDGDADPGNIHDAALAAGRYLCAGGRDLSDPHDLDRAILGYNHSTAYLRTVRAWFTYYLGGHRVVPDRAGVTGARPEAPPSRTPARPTGDGDDGRTAPPSPTPSRAPAPTRAPAPAQSSSPSSPPPSSAPAPSSAPTWPGGSSGTPSEAVLPLPGPGAVLPGGSVGNGKDSMVSTPSTTPDTGR</sequence>